<keyword evidence="7" id="KW-0732">Signal</keyword>
<comment type="caution">
    <text evidence="5">Lacks conserved residue(s) required for the propagation of feature annotation.</text>
</comment>
<dbReference type="PROSITE" id="PS51892">
    <property type="entry name" value="SUBTILASE"/>
    <property type="match status" value="1"/>
</dbReference>
<evidence type="ECO:0000256" key="2">
    <source>
        <dbReference type="ARBA" id="ARBA00022670"/>
    </source>
</evidence>
<dbReference type="GO" id="GO:0006508">
    <property type="term" value="P:proteolysis"/>
    <property type="evidence" value="ECO:0007669"/>
    <property type="project" value="UniProtKB-KW"/>
</dbReference>
<dbReference type="InterPro" id="IPR036852">
    <property type="entry name" value="Peptidase_S8/S53_dom_sf"/>
</dbReference>
<feature type="domain" description="Peptidase S8/S53" evidence="8">
    <location>
        <begin position="93"/>
        <end position="283"/>
    </location>
</feature>
<dbReference type="InterPro" id="IPR050131">
    <property type="entry name" value="Peptidase_S8_subtilisin-like"/>
</dbReference>
<reference evidence="9" key="1">
    <citation type="submission" date="2021-01" db="EMBL/GenBank/DDBJ databases">
        <title>Whole genome shotgun sequence of Actinoplanes rishiriensis NBRC 108556.</title>
        <authorList>
            <person name="Komaki H."/>
            <person name="Tamura T."/>
        </authorList>
    </citation>
    <scope>NUCLEOTIDE SEQUENCE</scope>
    <source>
        <strain evidence="9">NBRC 108556</strain>
    </source>
</reference>
<dbReference type="SUPFAM" id="SSF52743">
    <property type="entry name" value="Subtilisin-like"/>
    <property type="match status" value="1"/>
</dbReference>
<evidence type="ECO:0000256" key="5">
    <source>
        <dbReference type="PROSITE-ProRule" id="PRU01240"/>
    </source>
</evidence>
<organism evidence="9 10">
    <name type="scientific">Paractinoplanes rishiriensis</name>
    <dbReference type="NCBI Taxonomy" id="1050105"/>
    <lineage>
        <taxon>Bacteria</taxon>
        <taxon>Bacillati</taxon>
        <taxon>Actinomycetota</taxon>
        <taxon>Actinomycetes</taxon>
        <taxon>Micromonosporales</taxon>
        <taxon>Micromonosporaceae</taxon>
        <taxon>Paractinoplanes</taxon>
    </lineage>
</organism>
<evidence type="ECO:0000256" key="4">
    <source>
        <dbReference type="ARBA" id="ARBA00022825"/>
    </source>
</evidence>
<feature type="signal peptide" evidence="7">
    <location>
        <begin position="1"/>
        <end position="22"/>
    </location>
</feature>
<keyword evidence="10" id="KW-1185">Reference proteome</keyword>
<evidence type="ECO:0000256" key="7">
    <source>
        <dbReference type="SAM" id="SignalP"/>
    </source>
</evidence>
<dbReference type="InterPro" id="IPR000209">
    <property type="entry name" value="Peptidase_S8/S53_dom"/>
</dbReference>
<evidence type="ECO:0000256" key="6">
    <source>
        <dbReference type="SAM" id="Phobius"/>
    </source>
</evidence>
<keyword evidence="6" id="KW-0812">Transmembrane</keyword>
<evidence type="ECO:0000256" key="3">
    <source>
        <dbReference type="ARBA" id="ARBA00022801"/>
    </source>
</evidence>
<gene>
    <name evidence="9" type="ORF">Ari01nite_74650</name>
</gene>
<dbReference type="EMBL" id="BOMV01000078">
    <property type="protein sequence ID" value="GIF00001.1"/>
    <property type="molecule type" value="Genomic_DNA"/>
</dbReference>
<evidence type="ECO:0000256" key="1">
    <source>
        <dbReference type="ARBA" id="ARBA00011073"/>
    </source>
</evidence>
<dbReference type="Gene3D" id="3.40.50.200">
    <property type="entry name" value="Peptidase S8/S53 domain"/>
    <property type="match status" value="1"/>
</dbReference>
<proteinExistence type="inferred from homology"/>
<accession>A0A919K6V6</accession>
<sequence length="344" mass="34477">MNPLLAAVAAVVLAAPPSTAPAGQWHLDRIGVPQAQAVSQGDGVLVGMFLASVDTTLPALGGRVRPGKYVGSGGEIKDRPASADTEAGKEASTALAGLVVAQGTGGVLGVAPRAEIQPINGPVGEEKVSQALRWLTDQGAKVIDMSGGFTVDKDTKSIDGVNYALSKNVVVILDARQADRLDRDATTGVLVVGGVTEKGERDSGDSFDSRIDLSAPGATLGLQGVTGPVAAQGDQQASAITAGVAALILAKDPQLSAPSVLDRLIGTAKDAGPAGKDSTFGAGVVDAAAAVTADRVPVAENPLGDPGPPEGDGLPVILVGAAVAVAAVLLVVVLWLVLRRRRRS</sequence>
<protein>
    <recommendedName>
        <fullName evidence="8">Peptidase S8/S53 domain-containing protein</fullName>
    </recommendedName>
</protein>
<evidence type="ECO:0000259" key="8">
    <source>
        <dbReference type="Pfam" id="PF00082"/>
    </source>
</evidence>
<evidence type="ECO:0000313" key="10">
    <source>
        <dbReference type="Proteomes" id="UP000636960"/>
    </source>
</evidence>
<dbReference type="GO" id="GO:0004252">
    <property type="term" value="F:serine-type endopeptidase activity"/>
    <property type="evidence" value="ECO:0007669"/>
    <property type="project" value="InterPro"/>
</dbReference>
<keyword evidence="3" id="KW-0378">Hydrolase</keyword>
<feature type="transmembrane region" description="Helical" evidence="6">
    <location>
        <begin position="316"/>
        <end position="338"/>
    </location>
</feature>
<keyword evidence="2" id="KW-0645">Protease</keyword>
<keyword evidence="6" id="KW-1133">Transmembrane helix</keyword>
<dbReference type="Proteomes" id="UP000636960">
    <property type="component" value="Unassembled WGS sequence"/>
</dbReference>
<keyword evidence="4" id="KW-0720">Serine protease</keyword>
<comment type="similarity">
    <text evidence="1 5">Belongs to the peptidase S8 family.</text>
</comment>
<dbReference type="PANTHER" id="PTHR43806">
    <property type="entry name" value="PEPTIDASE S8"/>
    <property type="match status" value="1"/>
</dbReference>
<comment type="caution">
    <text evidence="9">The sequence shown here is derived from an EMBL/GenBank/DDBJ whole genome shotgun (WGS) entry which is preliminary data.</text>
</comment>
<evidence type="ECO:0000313" key="9">
    <source>
        <dbReference type="EMBL" id="GIF00001.1"/>
    </source>
</evidence>
<name>A0A919K6V6_9ACTN</name>
<feature type="chain" id="PRO_5037541381" description="Peptidase S8/S53 domain-containing protein" evidence="7">
    <location>
        <begin position="23"/>
        <end position="344"/>
    </location>
</feature>
<dbReference type="RefSeq" id="WP_203787256.1">
    <property type="nucleotide sequence ID" value="NZ_BOMV01000078.1"/>
</dbReference>
<dbReference type="PANTHER" id="PTHR43806:SF11">
    <property type="entry name" value="CEREVISIN-RELATED"/>
    <property type="match status" value="1"/>
</dbReference>
<dbReference type="AlphaFoldDB" id="A0A919K6V6"/>
<keyword evidence="6" id="KW-0472">Membrane</keyword>
<dbReference type="Pfam" id="PF00082">
    <property type="entry name" value="Peptidase_S8"/>
    <property type="match status" value="1"/>
</dbReference>